<proteinExistence type="predicted"/>
<gene>
    <name evidence="1" type="ORF">DVH24_015735</name>
</gene>
<evidence type="ECO:0000313" key="2">
    <source>
        <dbReference type="Proteomes" id="UP000290289"/>
    </source>
</evidence>
<dbReference type="EMBL" id="RDQH01000342">
    <property type="protein sequence ID" value="RXH71113.1"/>
    <property type="molecule type" value="Genomic_DNA"/>
</dbReference>
<reference evidence="1 2" key="1">
    <citation type="submission" date="2018-10" db="EMBL/GenBank/DDBJ databases">
        <title>A high-quality apple genome assembly.</title>
        <authorList>
            <person name="Hu J."/>
        </authorList>
    </citation>
    <scope>NUCLEOTIDE SEQUENCE [LARGE SCALE GENOMIC DNA]</scope>
    <source>
        <strain evidence="2">cv. HFTH1</strain>
        <tissue evidence="1">Young leaf</tissue>
    </source>
</reference>
<name>A0A498HQH6_MALDO</name>
<organism evidence="1 2">
    <name type="scientific">Malus domestica</name>
    <name type="common">Apple</name>
    <name type="synonym">Pyrus malus</name>
    <dbReference type="NCBI Taxonomy" id="3750"/>
    <lineage>
        <taxon>Eukaryota</taxon>
        <taxon>Viridiplantae</taxon>
        <taxon>Streptophyta</taxon>
        <taxon>Embryophyta</taxon>
        <taxon>Tracheophyta</taxon>
        <taxon>Spermatophyta</taxon>
        <taxon>Magnoliopsida</taxon>
        <taxon>eudicotyledons</taxon>
        <taxon>Gunneridae</taxon>
        <taxon>Pentapetalae</taxon>
        <taxon>rosids</taxon>
        <taxon>fabids</taxon>
        <taxon>Rosales</taxon>
        <taxon>Rosaceae</taxon>
        <taxon>Amygdaloideae</taxon>
        <taxon>Maleae</taxon>
        <taxon>Malus</taxon>
    </lineage>
</organism>
<sequence>MVHVLFSSPPIIMRRQQQQQHSKPWIPLTANCCSSENQTIFGNFSRCRPSRSDFSKDVA</sequence>
<dbReference type="AlphaFoldDB" id="A0A498HQH6"/>
<comment type="caution">
    <text evidence="1">The sequence shown here is derived from an EMBL/GenBank/DDBJ whole genome shotgun (WGS) entry which is preliminary data.</text>
</comment>
<evidence type="ECO:0000313" key="1">
    <source>
        <dbReference type="EMBL" id="RXH71113.1"/>
    </source>
</evidence>
<dbReference type="Proteomes" id="UP000290289">
    <property type="component" value="Chromosome 16"/>
</dbReference>
<protein>
    <submittedName>
        <fullName evidence="1">Uncharacterized protein</fullName>
    </submittedName>
</protein>
<accession>A0A498HQH6</accession>
<keyword evidence="2" id="KW-1185">Reference proteome</keyword>